<protein>
    <recommendedName>
        <fullName evidence="3">C2H2-type domain-containing protein</fullName>
    </recommendedName>
</protein>
<evidence type="ECO:0000313" key="5">
    <source>
        <dbReference type="Proteomes" id="UP000807504"/>
    </source>
</evidence>
<keyword evidence="5" id="KW-1185">Reference proteome</keyword>
<dbReference type="PANTHER" id="PTHR33977">
    <property type="entry name" value="ZINC ION BINDING PROTEIN"/>
    <property type="match status" value="1"/>
</dbReference>
<dbReference type="GO" id="GO:0008270">
    <property type="term" value="F:zinc ion binding"/>
    <property type="evidence" value="ECO:0007669"/>
    <property type="project" value="UniProtKB-KW"/>
</dbReference>
<reference evidence="4" key="2">
    <citation type="submission" date="2020-06" db="EMBL/GenBank/DDBJ databases">
        <authorList>
            <person name="Sheffer M."/>
        </authorList>
    </citation>
    <scope>NUCLEOTIDE SEQUENCE</scope>
</reference>
<keyword evidence="1" id="KW-0479">Metal-binding</keyword>
<keyword evidence="1" id="KW-0863">Zinc-finger</keyword>
<feature type="compositionally biased region" description="Low complexity" evidence="2">
    <location>
        <begin position="125"/>
        <end position="134"/>
    </location>
</feature>
<feature type="region of interest" description="Disordered" evidence="2">
    <location>
        <begin position="125"/>
        <end position="182"/>
    </location>
</feature>
<evidence type="ECO:0000313" key="4">
    <source>
        <dbReference type="EMBL" id="KAF8786012.1"/>
    </source>
</evidence>
<reference evidence="4" key="1">
    <citation type="journal article" date="2020" name="bioRxiv">
        <title>Chromosome-level reference genome of the European wasp spider Argiope bruennichi: a resource for studies on range expansion and evolutionary adaptation.</title>
        <authorList>
            <person name="Sheffer M.M."/>
            <person name="Hoppe A."/>
            <person name="Krehenwinkel H."/>
            <person name="Uhl G."/>
            <person name="Kuss A.W."/>
            <person name="Jensen L."/>
            <person name="Jensen C."/>
            <person name="Gillespie R.G."/>
            <person name="Hoff K.J."/>
            <person name="Prost S."/>
        </authorList>
    </citation>
    <scope>NUCLEOTIDE SEQUENCE</scope>
</reference>
<dbReference type="Gene3D" id="3.40.50.1110">
    <property type="entry name" value="SGNH hydrolase"/>
    <property type="match status" value="1"/>
</dbReference>
<name>A0A8T0F6H6_ARGBR</name>
<keyword evidence="1" id="KW-0862">Zinc</keyword>
<dbReference type="Pfam" id="PF00096">
    <property type="entry name" value="zf-C2H2"/>
    <property type="match status" value="1"/>
</dbReference>
<proteinExistence type="predicted"/>
<dbReference type="PROSITE" id="PS00028">
    <property type="entry name" value="ZINC_FINGER_C2H2_1"/>
    <property type="match status" value="1"/>
</dbReference>
<evidence type="ECO:0000256" key="2">
    <source>
        <dbReference type="SAM" id="MobiDB-lite"/>
    </source>
</evidence>
<dbReference type="AlphaFoldDB" id="A0A8T0F6H6"/>
<dbReference type="Proteomes" id="UP000807504">
    <property type="component" value="Unassembled WGS sequence"/>
</dbReference>
<accession>A0A8T0F6H6</accession>
<dbReference type="PROSITE" id="PS50157">
    <property type="entry name" value="ZINC_FINGER_C2H2_2"/>
    <property type="match status" value="1"/>
</dbReference>
<feature type="domain" description="C2H2-type" evidence="3">
    <location>
        <begin position="496"/>
        <end position="526"/>
    </location>
</feature>
<dbReference type="InterPro" id="IPR018289">
    <property type="entry name" value="MULE_transposase_dom"/>
</dbReference>
<dbReference type="PANTHER" id="PTHR33977:SF1">
    <property type="entry name" value="ZINC ION BINDING PROTEIN"/>
    <property type="match status" value="1"/>
</dbReference>
<comment type="caution">
    <text evidence="4">The sequence shown here is derived from an EMBL/GenBank/DDBJ whole genome shotgun (WGS) entry which is preliminary data.</text>
</comment>
<sequence length="918" mass="105763">MRALFIGDSMIKYLHKYISVESLDFHLGIVSYPGATIEKLACNISVHKNYDWVLVHVGTNNAFLDTIEIILKKYRALATDELLHNPGARIIFSSIVSRDLDFHRKEYKESDIIFFCLAKQESARPVSRPVQPSRPKQESAKPVSRPVQPSRPKQESARSVSRPVQPARPSFRPMQPARLKQESTRLISTPVQQSAALMMKDISSLPSSKGNTQFVLPVIQCIPFNQFSENVFRSIPTSNKFSVLATNCKILHGGGSQNCSYSKNCVYCGKTYSTRSSFSNHLKKFKCPQPVKDCYPKLCEKCLKSYSSKSSFSNHLNQCNKSKTRVFLSPSGKNYSRVLETNACLTESVAKPAKDLQASRDIKLTSSVSDICQKFKSTSKVKNTYPRICKLCLKSYSSKSSFSYHLKRCCKSEVQTVSCLPVKSNCIVLDNNNSHKESIINPISDVGINQNVHSSRFMSNNYEKSPKSLKCGRFYWNNAFKSHEETCNFTKKNELFFCVQSDCNQIFSNLWHLNKHHSVVHQIQNIKTFSFDSFKNFKIWLEAESSSTYTFFRKSTGKNVLGDKTFHYYVCQFFYPSYLSRIQSRVERHANRKNRKGVIPFHLNCPVRICVCEHKNLVTVTYYPVHNHHTGYENTRYHPLKENTRNLIKSYLLLSFPVSKILILIRDDVGCRDKRNFSPTKEVFISRKTIQSYSRHLHNTVKPINDAMSVFCTVEKLKNEKYNPILIFKLQKSDTIFGPSYLDSLPNRENSLGFQIEVQKDMLMKYSHKILCIDATHGTNHYDFFLLSLHVQDEYGQGYPVAHFITNDLGFRTLVALFSSLHYLIPNLKVNTVMTNDDGFTFNAFNSVFGPDIKHLLCQWHVYRAWKRQLTVKVHDKCLRMKMSYELLNIMNEKSLEDFENKVSIFISKYLNGRFSQK</sequence>
<dbReference type="InterPro" id="IPR013087">
    <property type="entry name" value="Znf_C2H2_type"/>
</dbReference>
<evidence type="ECO:0000259" key="3">
    <source>
        <dbReference type="PROSITE" id="PS50157"/>
    </source>
</evidence>
<evidence type="ECO:0000256" key="1">
    <source>
        <dbReference type="PROSITE-ProRule" id="PRU00042"/>
    </source>
</evidence>
<dbReference type="SMART" id="SM00355">
    <property type="entry name" value="ZnF_C2H2"/>
    <property type="match status" value="4"/>
</dbReference>
<organism evidence="4 5">
    <name type="scientific">Argiope bruennichi</name>
    <name type="common">Wasp spider</name>
    <name type="synonym">Aranea bruennichi</name>
    <dbReference type="NCBI Taxonomy" id="94029"/>
    <lineage>
        <taxon>Eukaryota</taxon>
        <taxon>Metazoa</taxon>
        <taxon>Ecdysozoa</taxon>
        <taxon>Arthropoda</taxon>
        <taxon>Chelicerata</taxon>
        <taxon>Arachnida</taxon>
        <taxon>Araneae</taxon>
        <taxon>Araneomorphae</taxon>
        <taxon>Entelegynae</taxon>
        <taxon>Araneoidea</taxon>
        <taxon>Araneidae</taxon>
        <taxon>Argiope</taxon>
    </lineage>
</organism>
<dbReference type="Pfam" id="PF10551">
    <property type="entry name" value="MULE"/>
    <property type="match status" value="1"/>
</dbReference>
<dbReference type="InterPro" id="IPR036514">
    <property type="entry name" value="SGNH_hydro_sf"/>
</dbReference>
<dbReference type="SUPFAM" id="SSF52266">
    <property type="entry name" value="SGNH hydrolase"/>
    <property type="match status" value="1"/>
</dbReference>
<gene>
    <name evidence="4" type="ORF">HNY73_011491</name>
</gene>
<dbReference type="Gene3D" id="3.30.160.60">
    <property type="entry name" value="Classic Zinc Finger"/>
    <property type="match status" value="1"/>
</dbReference>
<dbReference type="EMBL" id="JABXBU010000030">
    <property type="protein sequence ID" value="KAF8786012.1"/>
    <property type="molecule type" value="Genomic_DNA"/>
</dbReference>